<comment type="caution">
    <text evidence="2">The sequence shown here is derived from an EMBL/GenBank/DDBJ whole genome shotgun (WGS) entry which is preliminary data.</text>
</comment>
<dbReference type="Pfam" id="PF07103">
    <property type="entry name" value="DUF1365"/>
    <property type="match status" value="1"/>
</dbReference>
<feature type="region of interest" description="Disordered" evidence="1">
    <location>
        <begin position="242"/>
        <end position="265"/>
    </location>
</feature>
<evidence type="ECO:0000313" key="2">
    <source>
        <dbReference type="EMBL" id="MBK1880096.1"/>
    </source>
</evidence>
<keyword evidence="3" id="KW-1185">Reference proteome</keyword>
<dbReference type="PANTHER" id="PTHR33973:SF4">
    <property type="entry name" value="OS07G0153300 PROTEIN"/>
    <property type="match status" value="1"/>
</dbReference>
<dbReference type="EMBL" id="JAENIL010000070">
    <property type="protein sequence ID" value="MBK1880096.1"/>
    <property type="molecule type" value="Genomic_DNA"/>
</dbReference>
<accession>A0A934S3N7</accession>
<dbReference type="PANTHER" id="PTHR33973">
    <property type="entry name" value="OS07G0153300 PROTEIN"/>
    <property type="match status" value="1"/>
</dbReference>
<dbReference type="InterPro" id="IPR010775">
    <property type="entry name" value="DUF1365"/>
</dbReference>
<feature type="compositionally biased region" description="Basic residues" evidence="1">
    <location>
        <begin position="255"/>
        <end position="265"/>
    </location>
</feature>
<dbReference type="Proteomes" id="UP000617628">
    <property type="component" value="Unassembled WGS sequence"/>
</dbReference>
<gene>
    <name evidence="2" type="ORF">JIN87_24640</name>
</gene>
<reference evidence="2" key="1">
    <citation type="submission" date="2021-01" db="EMBL/GenBank/DDBJ databases">
        <title>Modified the classification status of verrucomicrobia.</title>
        <authorList>
            <person name="Feng X."/>
        </authorList>
    </citation>
    <scope>NUCLEOTIDE SEQUENCE</scope>
    <source>
        <strain evidence="2">KCTC 13126</strain>
    </source>
</reference>
<protein>
    <submittedName>
        <fullName evidence="2">DUF1365 domain-containing protein</fullName>
    </submittedName>
</protein>
<name>A0A934S3N7_9BACT</name>
<evidence type="ECO:0000256" key="1">
    <source>
        <dbReference type="SAM" id="MobiDB-lite"/>
    </source>
</evidence>
<sequence length="265" mass="30569">MNSQLYDCRVFHSRSAPKPHAFSYRLFMFYIDLDEEQSISDSLRLVSNTGRAPYQLCKRDHYDAQRSSIKENIVSYLESKGIATETIGKIHLLTHLRTFGHVFNPVSFYFVDDVSGNQLCSIAEVDNTFNEQKLFLIKNYEKGAFTQNHRKQFYVSPFSDLETTFHFNLRKPTTSLRIGINQSEEPSEKAFFKSALVGKSVPLNDTQLATYTLRFPAITIGILAAIHWQALKLWLKGHRARKKNESPESQTGKHIYLKPHKHPTH</sequence>
<organism evidence="2 3">
    <name type="scientific">Pelagicoccus mobilis</name>
    <dbReference type="NCBI Taxonomy" id="415221"/>
    <lineage>
        <taxon>Bacteria</taxon>
        <taxon>Pseudomonadati</taxon>
        <taxon>Verrucomicrobiota</taxon>
        <taxon>Opitutia</taxon>
        <taxon>Puniceicoccales</taxon>
        <taxon>Pelagicoccaceae</taxon>
        <taxon>Pelagicoccus</taxon>
    </lineage>
</organism>
<dbReference type="RefSeq" id="WP_200358673.1">
    <property type="nucleotide sequence ID" value="NZ_JAENIL010000070.1"/>
</dbReference>
<dbReference type="AlphaFoldDB" id="A0A934S3N7"/>
<evidence type="ECO:0000313" key="3">
    <source>
        <dbReference type="Proteomes" id="UP000617628"/>
    </source>
</evidence>
<proteinExistence type="predicted"/>